<dbReference type="InterPro" id="IPR032259">
    <property type="entry name" value="HIBYL-CoA-H"/>
</dbReference>
<dbReference type="FunFam" id="3.90.226.10:FF:000026">
    <property type="entry name" value="3-hydroxyisobutyryl-CoA hydrolase, mitochondrial"/>
    <property type="match status" value="1"/>
</dbReference>
<gene>
    <name evidence="5" type="ORF">COO92_05600</name>
</gene>
<dbReference type="GO" id="GO:0003860">
    <property type="term" value="F:3-hydroxyisobutyryl-CoA hydrolase activity"/>
    <property type="evidence" value="ECO:0007669"/>
    <property type="project" value="UniProtKB-EC"/>
</dbReference>
<dbReference type="CDD" id="cd06558">
    <property type="entry name" value="crotonase-like"/>
    <property type="match status" value="1"/>
</dbReference>
<dbReference type="PANTHER" id="PTHR43176">
    <property type="entry name" value="3-HYDROXYISOBUTYRYL-COA HYDROLASE-RELATED"/>
    <property type="match status" value="1"/>
</dbReference>
<dbReference type="SUPFAM" id="SSF52096">
    <property type="entry name" value="ClpP/crotonase"/>
    <property type="match status" value="1"/>
</dbReference>
<accession>A0A2N3L9T8</accession>
<protein>
    <recommendedName>
        <fullName evidence="2">3-hydroxyisobutyryl-CoA hydrolase</fullName>
        <ecNumber evidence="2">3.1.2.4</ecNumber>
    </recommendedName>
</protein>
<dbReference type="InterPro" id="IPR029045">
    <property type="entry name" value="ClpP/crotonase-like_dom_sf"/>
</dbReference>
<dbReference type="GO" id="GO:0006574">
    <property type="term" value="P:L-valine catabolic process"/>
    <property type="evidence" value="ECO:0007669"/>
    <property type="project" value="TreeGrafter"/>
</dbReference>
<evidence type="ECO:0000313" key="5">
    <source>
        <dbReference type="EMBL" id="PKR59506.1"/>
    </source>
</evidence>
<dbReference type="RefSeq" id="WP_101300539.1">
    <property type="nucleotide sequence ID" value="NZ_NXGX01000002.1"/>
</dbReference>
<proteinExistence type="predicted"/>
<feature type="domain" description="Enoyl-CoA hydratase/isomerase" evidence="4">
    <location>
        <begin position="25"/>
        <end position="353"/>
    </location>
</feature>
<evidence type="ECO:0000256" key="1">
    <source>
        <dbReference type="ARBA" id="ARBA00001709"/>
    </source>
</evidence>
<comment type="caution">
    <text evidence="5">The sequence shown here is derived from an EMBL/GenBank/DDBJ whole genome shotgun (WGS) entry which is preliminary data.</text>
</comment>
<dbReference type="AlphaFoldDB" id="A0A2N3L9T8"/>
<evidence type="ECO:0000256" key="2">
    <source>
        <dbReference type="ARBA" id="ARBA00011915"/>
    </source>
</evidence>
<dbReference type="NCBIfam" id="NF004127">
    <property type="entry name" value="PRK05617.1"/>
    <property type="match status" value="1"/>
</dbReference>
<dbReference type="Proteomes" id="UP000233332">
    <property type="component" value="Unassembled WGS sequence"/>
</dbReference>
<comment type="catalytic activity">
    <reaction evidence="1">
        <text>3-hydroxy-2-methylpropanoyl-CoA + H2O = 3-hydroxy-2-methylpropanoate + CoA + H(+)</text>
        <dbReference type="Rhea" id="RHEA:20888"/>
        <dbReference type="ChEBI" id="CHEBI:11805"/>
        <dbReference type="ChEBI" id="CHEBI:15377"/>
        <dbReference type="ChEBI" id="CHEBI:15378"/>
        <dbReference type="ChEBI" id="CHEBI:57287"/>
        <dbReference type="ChEBI" id="CHEBI:57340"/>
        <dbReference type="EC" id="3.1.2.4"/>
    </reaction>
</comment>
<evidence type="ECO:0000259" key="4">
    <source>
        <dbReference type="Pfam" id="PF16113"/>
    </source>
</evidence>
<keyword evidence="3" id="KW-0378">Hydrolase</keyword>
<sequence length="364" mass="39501">MTSEKNNDQSQPSEAPVLFKKDGPVGHILLNRPRALNALNLDMVDMMAAQLKSWENDPAVKVVVVEGAGEKAFCAGGDIRGLYDARAVDDEDMLDAFYRREYHLNHVIANYPKPYVAMMDGITMGGGVGVSIHGRFRVVTERTMFAMPETGIGFFPDVGGGYFLSRCPGEIGMYLGLTGARLKAADCLYAGLATHGVHADQVAAVKAALVQADYGSDAFAAVTEILTGFHADMGEASLVAQRDKIDQTFSADSVAAIFDALGREDTAFNADCLKTLSGKSPTALCVSFDQICQGQDMTLAEVLNMEFRLSQRMVRKPDLFEGVRAVIIDKDHAPKWQHGDVGQVDPREVAEYFAPLPADRELNL</sequence>
<dbReference type="Pfam" id="PF16113">
    <property type="entry name" value="ECH_2"/>
    <property type="match status" value="1"/>
</dbReference>
<dbReference type="InterPro" id="IPR045004">
    <property type="entry name" value="ECH_dom"/>
</dbReference>
<evidence type="ECO:0000313" key="6">
    <source>
        <dbReference type="Proteomes" id="UP000233332"/>
    </source>
</evidence>
<dbReference type="EC" id="3.1.2.4" evidence="2"/>
<dbReference type="Gene3D" id="3.90.226.10">
    <property type="entry name" value="2-enoyl-CoA Hydratase, Chain A, domain 1"/>
    <property type="match status" value="1"/>
</dbReference>
<organism evidence="5 6">
    <name type="scientific">Thalassospira lohafexi</name>
    <dbReference type="NCBI Taxonomy" id="744227"/>
    <lineage>
        <taxon>Bacteria</taxon>
        <taxon>Pseudomonadati</taxon>
        <taxon>Pseudomonadota</taxon>
        <taxon>Alphaproteobacteria</taxon>
        <taxon>Rhodospirillales</taxon>
        <taxon>Thalassospiraceae</taxon>
        <taxon>Thalassospira</taxon>
    </lineage>
</organism>
<dbReference type="EMBL" id="NXGX01000002">
    <property type="protein sequence ID" value="PKR59506.1"/>
    <property type="molecule type" value="Genomic_DNA"/>
</dbReference>
<dbReference type="PANTHER" id="PTHR43176:SF3">
    <property type="entry name" value="3-HYDROXYISOBUTYRYL-COA HYDROLASE, MITOCHONDRIAL"/>
    <property type="match status" value="1"/>
</dbReference>
<evidence type="ECO:0000256" key="3">
    <source>
        <dbReference type="ARBA" id="ARBA00022801"/>
    </source>
</evidence>
<keyword evidence="6" id="KW-1185">Reference proteome</keyword>
<reference evidence="5 6" key="1">
    <citation type="submission" date="2017-09" db="EMBL/GenBank/DDBJ databases">
        <title>Biodiversity and function of Thalassospira species in the particle-attached aromatic-hydrocarbon-degrading consortia from the surface seawater of the China South Sea.</title>
        <authorList>
            <person name="Dong C."/>
            <person name="Lai Q."/>
            <person name="Shao Z."/>
        </authorList>
    </citation>
    <scope>NUCLEOTIDE SEQUENCE [LARGE SCALE GENOMIC DNA]</scope>
    <source>
        <strain evidence="5 6">139Z-12</strain>
    </source>
</reference>
<name>A0A2N3L9T8_9PROT</name>